<dbReference type="Proteomes" id="UP000095767">
    <property type="component" value="Unassembled WGS sequence"/>
</dbReference>
<organism evidence="7 8">
    <name type="scientific">Dichanthelium oligosanthes</name>
    <dbReference type="NCBI Taxonomy" id="888268"/>
    <lineage>
        <taxon>Eukaryota</taxon>
        <taxon>Viridiplantae</taxon>
        <taxon>Streptophyta</taxon>
        <taxon>Embryophyta</taxon>
        <taxon>Tracheophyta</taxon>
        <taxon>Spermatophyta</taxon>
        <taxon>Magnoliopsida</taxon>
        <taxon>Liliopsida</taxon>
        <taxon>Poales</taxon>
        <taxon>Poaceae</taxon>
        <taxon>PACMAD clade</taxon>
        <taxon>Panicoideae</taxon>
        <taxon>Panicodae</taxon>
        <taxon>Paniceae</taxon>
        <taxon>Dichantheliinae</taxon>
        <taxon>Dichanthelium</taxon>
    </lineage>
</organism>
<keyword evidence="5" id="KW-0611">Plant defense</keyword>
<keyword evidence="8" id="KW-1185">Reference proteome</keyword>
<gene>
    <name evidence="7" type="ORF">BAE44_0001775</name>
</gene>
<name>A0A1E5WIH4_9POAL</name>
<feature type="domain" description="Disease resistance N-terminal" evidence="6">
    <location>
        <begin position="4"/>
        <end position="53"/>
    </location>
</feature>
<evidence type="ECO:0000313" key="7">
    <source>
        <dbReference type="EMBL" id="OEL37207.1"/>
    </source>
</evidence>
<dbReference type="EMBL" id="LWDX02006323">
    <property type="protein sequence ID" value="OEL37207.1"/>
    <property type="molecule type" value="Genomic_DNA"/>
</dbReference>
<dbReference type="SUPFAM" id="SSF52540">
    <property type="entry name" value="P-loop containing nucleoside triphosphate hydrolases"/>
    <property type="match status" value="1"/>
</dbReference>
<dbReference type="InterPro" id="IPR041118">
    <property type="entry name" value="Rx_N"/>
</dbReference>
<evidence type="ECO:0000259" key="6">
    <source>
        <dbReference type="Pfam" id="PF18052"/>
    </source>
</evidence>
<sequence>LMDMHSALCNVPQEQLHQLHPQEKRWANKVRELSYDIEDIIDHLLVRIERSEAIANQNGFWTLIHKMLNLIKWDKITSYHIARMIEDIKVRVKKVADSHEGFKLRNFGANQVATSSVDPRLLYFYKDHKDHVGIDGPRDELAKRLMGGDDGASKQQLKIISIFGNGGLGKTTLAKAPYDKLDAKFLLKAFVPVGRKPCHEGSSRNYSP</sequence>
<comment type="caution">
    <text evidence="7">The sequence shown here is derived from an EMBL/GenBank/DDBJ whole genome shotgun (WGS) entry which is preliminary data.</text>
</comment>
<feature type="non-terminal residue" evidence="7">
    <location>
        <position position="1"/>
    </location>
</feature>
<evidence type="ECO:0000256" key="2">
    <source>
        <dbReference type="ARBA" id="ARBA00022614"/>
    </source>
</evidence>
<dbReference type="AlphaFoldDB" id="A0A1E5WIH4"/>
<evidence type="ECO:0000256" key="3">
    <source>
        <dbReference type="ARBA" id="ARBA00022737"/>
    </source>
</evidence>
<dbReference type="GO" id="GO:0006952">
    <property type="term" value="P:defense response"/>
    <property type="evidence" value="ECO:0007669"/>
    <property type="project" value="UniProtKB-KW"/>
</dbReference>
<protein>
    <recommendedName>
        <fullName evidence="6">Disease resistance N-terminal domain-containing protein</fullName>
    </recommendedName>
</protein>
<reference evidence="7 8" key="1">
    <citation type="submission" date="2016-09" db="EMBL/GenBank/DDBJ databases">
        <title>The draft genome of Dichanthelium oligosanthes: A C3 panicoid grass species.</title>
        <authorList>
            <person name="Studer A.J."/>
            <person name="Schnable J.C."/>
            <person name="Brutnell T.P."/>
        </authorList>
    </citation>
    <scope>NUCLEOTIDE SEQUENCE [LARGE SCALE GENOMIC DNA]</scope>
    <source>
        <strain evidence="8">cv. Kellogg 1175</strain>
        <tissue evidence="7">Leaf</tissue>
    </source>
</reference>
<dbReference type="PANTHER" id="PTHR19338">
    <property type="entry name" value="TRANSLOCASE OF INNER MITOCHONDRIAL MEMBRANE 13 HOMOLOG"/>
    <property type="match status" value="1"/>
</dbReference>
<accession>A0A1E5WIH4</accession>
<dbReference type="OrthoDB" id="682754at2759"/>
<evidence type="ECO:0000256" key="1">
    <source>
        <dbReference type="ARBA" id="ARBA00008894"/>
    </source>
</evidence>
<dbReference type="Pfam" id="PF18052">
    <property type="entry name" value="Rx_N"/>
    <property type="match status" value="1"/>
</dbReference>
<dbReference type="Gene3D" id="1.20.5.4130">
    <property type="match status" value="1"/>
</dbReference>
<dbReference type="GO" id="GO:0000166">
    <property type="term" value="F:nucleotide binding"/>
    <property type="evidence" value="ECO:0007669"/>
    <property type="project" value="UniProtKB-KW"/>
</dbReference>
<keyword evidence="4" id="KW-0547">Nucleotide-binding</keyword>
<comment type="similarity">
    <text evidence="1">Belongs to the disease resistance NB-LRR family.</text>
</comment>
<dbReference type="Gene3D" id="3.40.50.300">
    <property type="entry name" value="P-loop containing nucleotide triphosphate hydrolases"/>
    <property type="match status" value="1"/>
</dbReference>
<dbReference type="STRING" id="888268.A0A1E5WIH4"/>
<dbReference type="InterPro" id="IPR027417">
    <property type="entry name" value="P-loop_NTPase"/>
</dbReference>
<evidence type="ECO:0000313" key="8">
    <source>
        <dbReference type="Proteomes" id="UP000095767"/>
    </source>
</evidence>
<evidence type="ECO:0000256" key="4">
    <source>
        <dbReference type="ARBA" id="ARBA00022741"/>
    </source>
</evidence>
<keyword evidence="3" id="KW-0677">Repeat</keyword>
<dbReference type="PANTHER" id="PTHR19338:SF75">
    <property type="entry name" value="OS08G0170100 PROTEIN"/>
    <property type="match status" value="1"/>
</dbReference>
<proteinExistence type="inferred from homology"/>
<evidence type="ECO:0000256" key="5">
    <source>
        <dbReference type="ARBA" id="ARBA00022821"/>
    </source>
</evidence>
<keyword evidence="2" id="KW-0433">Leucine-rich repeat</keyword>